<feature type="transmembrane region" description="Helical" evidence="1">
    <location>
        <begin position="164"/>
        <end position="184"/>
    </location>
</feature>
<dbReference type="RefSeq" id="WP_188072784.1">
    <property type="nucleotide sequence ID" value="NZ_JACIDT010000011.1"/>
</dbReference>
<keyword evidence="1" id="KW-0812">Transmembrane</keyword>
<dbReference type="AlphaFoldDB" id="A0A7W6BJV4"/>
<evidence type="ECO:0000256" key="1">
    <source>
        <dbReference type="SAM" id="Phobius"/>
    </source>
</evidence>
<keyword evidence="3" id="KW-1185">Reference proteome</keyword>
<name>A0A7W6BJV4_9SPHN</name>
<feature type="transmembrane region" description="Helical" evidence="1">
    <location>
        <begin position="69"/>
        <end position="86"/>
    </location>
</feature>
<protein>
    <submittedName>
        <fullName evidence="2">Putative Ca2+/H+ antiporter (TMEM165/GDT1 family)</fullName>
    </submittedName>
</protein>
<evidence type="ECO:0000313" key="2">
    <source>
        <dbReference type="EMBL" id="MBB3927274.1"/>
    </source>
</evidence>
<keyword evidence="1" id="KW-1133">Transmembrane helix</keyword>
<gene>
    <name evidence="2" type="ORF">GGR43_003003</name>
</gene>
<feature type="transmembrane region" description="Helical" evidence="1">
    <location>
        <begin position="34"/>
        <end position="57"/>
    </location>
</feature>
<comment type="caution">
    <text evidence="2">The sequence shown here is derived from an EMBL/GenBank/DDBJ whole genome shotgun (WGS) entry which is preliminary data.</text>
</comment>
<reference evidence="2 3" key="1">
    <citation type="submission" date="2020-08" db="EMBL/GenBank/DDBJ databases">
        <title>Genomic Encyclopedia of Type Strains, Phase IV (KMG-IV): sequencing the most valuable type-strain genomes for metagenomic binning, comparative biology and taxonomic classification.</title>
        <authorList>
            <person name="Goeker M."/>
        </authorList>
    </citation>
    <scope>NUCLEOTIDE SEQUENCE [LARGE SCALE GENOMIC DNA]</scope>
    <source>
        <strain evidence="2 3">DSM 26189</strain>
    </source>
</reference>
<dbReference type="EMBL" id="JACIDT010000011">
    <property type="protein sequence ID" value="MBB3927274.1"/>
    <property type="molecule type" value="Genomic_DNA"/>
</dbReference>
<keyword evidence="1" id="KW-0472">Membrane</keyword>
<sequence length="187" mass="18558">MDALLIAFFLNLLAEAGGRVPSVYRALLGRYRATALVVTGMVAALTANAAAGAVAGGMIAGMLTPEARSLFQALTLAGAGIGLLWTGRGTDDLSGWRLGPLLTAALGLALLGFGEGPAFLTAGVAAARADPWMAGIGGAAGGIAACLLIAAAGDALPRRAIAAFRKGVGILFLIGAFPIAMTALRLV</sequence>
<dbReference type="Proteomes" id="UP000571950">
    <property type="component" value="Unassembled WGS sequence"/>
</dbReference>
<proteinExistence type="predicted"/>
<accession>A0A7W6BJV4</accession>
<evidence type="ECO:0000313" key="3">
    <source>
        <dbReference type="Proteomes" id="UP000571950"/>
    </source>
</evidence>
<feature type="transmembrane region" description="Helical" evidence="1">
    <location>
        <begin position="98"/>
        <end position="120"/>
    </location>
</feature>
<organism evidence="2 3">
    <name type="scientific">Sphingobium jiangsuense</name>
    <dbReference type="NCBI Taxonomy" id="870476"/>
    <lineage>
        <taxon>Bacteria</taxon>
        <taxon>Pseudomonadati</taxon>
        <taxon>Pseudomonadota</taxon>
        <taxon>Alphaproteobacteria</taxon>
        <taxon>Sphingomonadales</taxon>
        <taxon>Sphingomonadaceae</taxon>
        <taxon>Sphingobium</taxon>
    </lineage>
</organism>
<feature type="transmembrane region" description="Helical" evidence="1">
    <location>
        <begin position="132"/>
        <end position="152"/>
    </location>
</feature>